<organism evidence="1 2">
    <name type="scientific">Parasponia andersonii</name>
    <name type="common">Sponia andersonii</name>
    <dbReference type="NCBI Taxonomy" id="3476"/>
    <lineage>
        <taxon>Eukaryota</taxon>
        <taxon>Viridiplantae</taxon>
        <taxon>Streptophyta</taxon>
        <taxon>Embryophyta</taxon>
        <taxon>Tracheophyta</taxon>
        <taxon>Spermatophyta</taxon>
        <taxon>Magnoliopsida</taxon>
        <taxon>eudicotyledons</taxon>
        <taxon>Gunneridae</taxon>
        <taxon>Pentapetalae</taxon>
        <taxon>rosids</taxon>
        <taxon>fabids</taxon>
        <taxon>Rosales</taxon>
        <taxon>Cannabaceae</taxon>
        <taxon>Parasponia</taxon>
    </lineage>
</organism>
<name>A0A2P5A7I1_PARAD</name>
<dbReference type="Proteomes" id="UP000237105">
    <property type="component" value="Unassembled WGS sequence"/>
</dbReference>
<sequence length="96" mass="10991">MKEKTTTKLKKERSLLLLLDRCQYLASLGPWPSRDVTCKPRFPDILQFIYSLWITSSTATKKKKTVKMELKLQIQLSPAPIRLPFEAGKALDARGN</sequence>
<evidence type="ECO:0000313" key="1">
    <source>
        <dbReference type="EMBL" id="PON32473.1"/>
    </source>
</evidence>
<dbReference type="AlphaFoldDB" id="A0A2P5A7I1"/>
<reference evidence="2" key="1">
    <citation type="submission" date="2016-06" db="EMBL/GenBank/DDBJ databases">
        <title>Parallel loss of symbiosis genes in relatives of nitrogen-fixing non-legume Parasponia.</title>
        <authorList>
            <person name="Van Velzen R."/>
            <person name="Holmer R."/>
            <person name="Bu F."/>
            <person name="Rutten L."/>
            <person name="Van Zeijl A."/>
            <person name="Liu W."/>
            <person name="Santuari L."/>
            <person name="Cao Q."/>
            <person name="Sharma T."/>
            <person name="Shen D."/>
            <person name="Roswanjaya Y."/>
            <person name="Wardhani T."/>
            <person name="Kalhor M.S."/>
            <person name="Jansen J."/>
            <person name="Van den Hoogen J."/>
            <person name="Gungor B."/>
            <person name="Hartog M."/>
            <person name="Hontelez J."/>
            <person name="Verver J."/>
            <person name="Yang W.-C."/>
            <person name="Schijlen E."/>
            <person name="Repin R."/>
            <person name="Schilthuizen M."/>
            <person name="Schranz E."/>
            <person name="Heidstra R."/>
            <person name="Miyata K."/>
            <person name="Fedorova E."/>
            <person name="Kohlen W."/>
            <person name="Bisseling T."/>
            <person name="Smit S."/>
            <person name="Geurts R."/>
        </authorList>
    </citation>
    <scope>NUCLEOTIDE SEQUENCE [LARGE SCALE GENOMIC DNA]</scope>
    <source>
        <strain evidence="2">cv. WU1-14</strain>
    </source>
</reference>
<keyword evidence="2" id="KW-1185">Reference proteome</keyword>
<comment type="caution">
    <text evidence="1">The sequence shown here is derived from an EMBL/GenBank/DDBJ whole genome shotgun (WGS) entry which is preliminary data.</text>
</comment>
<evidence type="ECO:0000313" key="2">
    <source>
        <dbReference type="Proteomes" id="UP000237105"/>
    </source>
</evidence>
<gene>
    <name evidence="1" type="ORF">PanWU01x14_361110</name>
</gene>
<proteinExistence type="predicted"/>
<protein>
    <submittedName>
        <fullName evidence="1">Uncharacterized protein</fullName>
    </submittedName>
</protein>
<dbReference type="EMBL" id="JXTB01000815">
    <property type="protein sequence ID" value="PON32473.1"/>
    <property type="molecule type" value="Genomic_DNA"/>
</dbReference>
<accession>A0A2P5A7I1</accession>